<dbReference type="PANTHER" id="PTHR43459">
    <property type="entry name" value="ENOYL-COA HYDRATASE"/>
    <property type="match status" value="1"/>
</dbReference>
<dbReference type="Pfam" id="PF12680">
    <property type="entry name" value="SnoaL_2"/>
    <property type="match status" value="1"/>
</dbReference>
<protein>
    <submittedName>
        <fullName evidence="3">Enoyl-CoA hydratase</fullName>
    </submittedName>
</protein>
<dbReference type="GO" id="GO:0003824">
    <property type="term" value="F:catalytic activity"/>
    <property type="evidence" value="ECO:0007669"/>
    <property type="project" value="UniProtKB-ARBA"/>
</dbReference>
<dbReference type="SUPFAM" id="SSF52096">
    <property type="entry name" value="ClpP/crotonase"/>
    <property type="match status" value="1"/>
</dbReference>
<dbReference type="RefSeq" id="WP_132679661.1">
    <property type="nucleotide sequence ID" value="NZ_SMKS01000096.1"/>
</dbReference>
<dbReference type="OrthoDB" id="9781757at2"/>
<comment type="similarity">
    <text evidence="1">Belongs to the enoyl-CoA hydratase/isomerase family.</text>
</comment>
<dbReference type="Proteomes" id="UP000295674">
    <property type="component" value="Unassembled WGS sequence"/>
</dbReference>
<dbReference type="InterPro" id="IPR029045">
    <property type="entry name" value="ClpP/crotonase-like_dom_sf"/>
</dbReference>
<evidence type="ECO:0000259" key="2">
    <source>
        <dbReference type="Pfam" id="PF12680"/>
    </source>
</evidence>
<dbReference type="AlphaFoldDB" id="A0A4R4VI81"/>
<name>A0A4R4VI81_9PSEU</name>
<dbReference type="PANTHER" id="PTHR43459:SF1">
    <property type="entry name" value="EG:BACN32G11.4 PROTEIN"/>
    <property type="match status" value="1"/>
</dbReference>
<evidence type="ECO:0000313" key="3">
    <source>
        <dbReference type="EMBL" id="TDC99509.1"/>
    </source>
</evidence>
<reference evidence="3 4" key="1">
    <citation type="submission" date="2019-03" db="EMBL/GenBank/DDBJ databases">
        <title>Draft genome sequences of novel Actinobacteria.</title>
        <authorList>
            <person name="Sahin N."/>
            <person name="Ay H."/>
            <person name="Saygin H."/>
        </authorList>
    </citation>
    <scope>NUCLEOTIDE SEQUENCE [LARGE SCALE GENOMIC DNA]</scope>
    <source>
        <strain evidence="3 4">16K309</strain>
    </source>
</reference>
<dbReference type="SUPFAM" id="SSF54427">
    <property type="entry name" value="NTF2-like"/>
    <property type="match status" value="1"/>
</dbReference>
<proteinExistence type="inferred from homology"/>
<dbReference type="InterPro" id="IPR037401">
    <property type="entry name" value="SnoaL-like"/>
</dbReference>
<dbReference type="Gene3D" id="1.10.12.10">
    <property type="entry name" value="Lyase 2-enoyl-coa Hydratase, Chain A, domain 2"/>
    <property type="match status" value="1"/>
</dbReference>
<feature type="domain" description="SnoaL-like" evidence="2">
    <location>
        <begin position="21"/>
        <end position="128"/>
    </location>
</feature>
<dbReference type="InterPro" id="IPR001753">
    <property type="entry name" value="Enoyl-CoA_hydra/iso"/>
</dbReference>
<comment type="caution">
    <text evidence="3">The sequence shown here is derived from an EMBL/GenBank/DDBJ whole genome shotgun (WGS) entry which is preliminary data.</text>
</comment>
<dbReference type="Pfam" id="PF00378">
    <property type="entry name" value="ECH_1"/>
    <property type="match status" value="1"/>
</dbReference>
<dbReference type="InterPro" id="IPR032710">
    <property type="entry name" value="NTF2-like_dom_sf"/>
</dbReference>
<keyword evidence="4" id="KW-1185">Reference proteome</keyword>
<sequence length="409" mass="44137">MKRDDAEVKLVDRVAAEGLAKELYRALATGDRTSLDRLLHPGFEGHTTEGLPLDLGGDYRGPDDMRREFWGRIAKSFIARAEPAEFGFLDDGRLLVRGRYTGTAHTSGAPLDAEFIHLLSFDDGRVRELVQLTDSGRWNEAPTPAERPLETVDFRITDGIGEIRLNRPAERNALDQAVADDLYEVALRCASDSGIRALLISGNGPAFTVGGDISVFADAGEGELPAVLRRMTTPYHEALRIFSQLEAPIVTAVHGAVAGGGLGLLYVADIAFAAEGTKFATGFTSLGLSGDGGNSWFLPRLVGPRRAAELYFEQRVLEAAEAAEWGLVSHVVTADVLEERARSAAQRLAQGPIRAYGEIRRLLRDSWSSTLSQQLVAETEAIGRAAATDDALGAMTAFLAKSTPTFKGR</sequence>
<dbReference type="Gene3D" id="3.10.450.50">
    <property type="match status" value="1"/>
</dbReference>
<gene>
    <name evidence="3" type="ORF">E1181_29345</name>
</gene>
<dbReference type="CDD" id="cd06558">
    <property type="entry name" value="crotonase-like"/>
    <property type="match status" value="1"/>
</dbReference>
<dbReference type="InterPro" id="IPR014748">
    <property type="entry name" value="Enoyl-CoA_hydra_C"/>
</dbReference>
<dbReference type="Gene3D" id="3.90.226.10">
    <property type="entry name" value="2-enoyl-CoA Hydratase, Chain A, domain 1"/>
    <property type="match status" value="1"/>
</dbReference>
<evidence type="ECO:0000313" key="4">
    <source>
        <dbReference type="Proteomes" id="UP000295674"/>
    </source>
</evidence>
<dbReference type="EMBL" id="SMKS01000096">
    <property type="protein sequence ID" value="TDC99509.1"/>
    <property type="molecule type" value="Genomic_DNA"/>
</dbReference>
<accession>A0A4R4VI81</accession>
<evidence type="ECO:0000256" key="1">
    <source>
        <dbReference type="ARBA" id="ARBA00005254"/>
    </source>
</evidence>
<organism evidence="3 4">
    <name type="scientific">Saccharopolyspora terrae</name>
    <dbReference type="NCBI Taxonomy" id="2530384"/>
    <lineage>
        <taxon>Bacteria</taxon>
        <taxon>Bacillati</taxon>
        <taxon>Actinomycetota</taxon>
        <taxon>Actinomycetes</taxon>
        <taxon>Pseudonocardiales</taxon>
        <taxon>Pseudonocardiaceae</taxon>
        <taxon>Saccharopolyspora</taxon>
    </lineage>
</organism>